<reference evidence="3 4" key="1">
    <citation type="submission" date="2017-09" db="EMBL/GenBank/DDBJ databases">
        <title>Bacterial strain isolated from the female urinary microbiota.</title>
        <authorList>
            <person name="Thomas-White K."/>
            <person name="Kumar N."/>
            <person name="Forster S."/>
            <person name="Putonti C."/>
            <person name="Lawley T."/>
            <person name="Wolfe A.J."/>
        </authorList>
    </citation>
    <scope>NUCLEOTIDE SEQUENCE [LARGE SCALE GENOMIC DNA]</scope>
    <source>
        <strain evidence="3 4">UMB0908</strain>
    </source>
</reference>
<proteinExistence type="predicted"/>
<evidence type="ECO:0000256" key="1">
    <source>
        <dbReference type="SAM" id="MobiDB-lite"/>
    </source>
</evidence>
<dbReference type="InterPro" id="IPR050177">
    <property type="entry name" value="Lipid_A_modif_metabolic_enz"/>
</dbReference>
<dbReference type="Pfam" id="PF01370">
    <property type="entry name" value="Epimerase"/>
    <property type="match status" value="1"/>
</dbReference>
<gene>
    <name evidence="3" type="ORF">CJ204_06520</name>
</gene>
<dbReference type="RefSeq" id="WP_102212780.1">
    <property type="nucleotide sequence ID" value="NZ_PNHF01000013.1"/>
</dbReference>
<feature type="domain" description="NAD-dependent epimerase/dehydratase" evidence="2">
    <location>
        <begin position="19"/>
        <end position="142"/>
    </location>
</feature>
<dbReference type="InterPro" id="IPR036291">
    <property type="entry name" value="NAD(P)-bd_dom_sf"/>
</dbReference>
<dbReference type="AlphaFoldDB" id="A0A2N6SYT0"/>
<name>A0A2N6SYT0_9CORY</name>
<organism evidence="3 4">
    <name type="scientific">Corynebacterium xerosis</name>
    <dbReference type="NCBI Taxonomy" id="1725"/>
    <lineage>
        <taxon>Bacteria</taxon>
        <taxon>Bacillati</taxon>
        <taxon>Actinomycetota</taxon>
        <taxon>Actinomycetes</taxon>
        <taxon>Mycobacteriales</taxon>
        <taxon>Corynebacteriaceae</taxon>
        <taxon>Corynebacterium</taxon>
    </lineage>
</organism>
<accession>A0A2N6SYT0</accession>
<dbReference type="Proteomes" id="UP000235363">
    <property type="component" value="Unassembled WGS sequence"/>
</dbReference>
<dbReference type="EMBL" id="PNHF01000013">
    <property type="protein sequence ID" value="PMC62229.1"/>
    <property type="molecule type" value="Genomic_DNA"/>
</dbReference>
<protein>
    <submittedName>
        <fullName evidence="3">Epimerase</fullName>
    </submittedName>
</protein>
<sequence length="525" mass="55800">MRVAVIGATGNAGTGVLRALAESFQGVDAVIHLAWLIQPNDDRELLRRVNVKGTARVLDAAVRAGVGRVVVASSVGAYAPDDARSDRADGVAGATGVPLRDESWQVGGIESSHYSVDKAAQEGVLDRFERAHPEIVVTRLRPGLKFQADAASEIQRYFLGSDVPVQVLRHGRPSALPLPKGLCFQAVHSDDAGRAYALAAIKGVGGAFNICADDVVTGREVAEILGHGRTIELPVSAVRTALAAAHRTGAVAADVGWLDMAMEVPLMDNSRAKAELDWHPTVSARDALKELVEAMIEGKGGATVPLRPHDPAAKRVSAVGESTAHAADRAVAPGGPGEDIDSGLLGLYLADHATGATAGQNRIERMAEDFADTPVFAQLSTLAAGIGAERALLERVIRELDLEPRAYRRALSWAGERAGRLKFNRRIAARSPMTLVLEAEMMRAAVAAKLGGWETLRDNAEALGVDPHTFGKLREAADEQLALLDEVHAWARARAFREDLDAFNPNKDTEESAGNETGDEKGKTR</sequence>
<dbReference type="Gene3D" id="3.40.50.720">
    <property type="entry name" value="NAD(P)-binding Rossmann-like Domain"/>
    <property type="match status" value="1"/>
</dbReference>
<dbReference type="PANTHER" id="PTHR43245">
    <property type="entry name" value="BIFUNCTIONAL POLYMYXIN RESISTANCE PROTEIN ARNA"/>
    <property type="match status" value="1"/>
</dbReference>
<feature type="region of interest" description="Disordered" evidence="1">
    <location>
        <begin position="501"/>
        <end position="525"/>
    </location>
</feature>
<dbReference type="SUPFAM" id="SSF51735">
    <property type="entry name" value="NAD(P)-binding Rossmann-fold domains"/>
    <property type="match status" value="1"/>
</dbReference>
<dbReference type="InterPro" id="IPR001509">
    <property type="entry name" value="Epimerase_deHydtase"/>
</dbReference>
<evidence type="ECO:0000313" key="4">
    <source>
        <dbReference type="Proteomes" id="UP000235363"/>
    </source>
</evidence>
<evidence type="ECO:0000313" key="3">
    <source>
        <dbReference type="EMBL" id="PMC62229.1"/>
    </source>
</evidence>
<evidence type="ECO:0000259" key="2">
    <source>
        <dbReference type="Pfam" id="PF01370"/>
    </source>
</evidence>
<comment type="caution">
    <text evidence="3">The sequence shown here is derived from an EMBL/GenBank/DDBJ whole genome shotgun (WGS) entry which is preliminary data.</text>
</comment>